<dbReference type="SUPFAM" id="SSF111384">
    <property type="entry name" value="OmpH-like"/>
    <property type="match status" value="1"/>
</dbReference>
<sequence length="179" mass="20212">MYHQKLNVMRKSVLLIMMLFAVSMAANAQKFALIDTEYIMKNIPAAQSANEQMQEATKKYQSEVEALAKEAQKMFQDYQAKSSTFSAAQKTKTEDAIVAKEKEAAELKRNYFGPEGELAKMRDKLITPIQDDIYEAVKAISQQHGYDMVIDRASATGIIFANPRIDISDEILRKLGYSN</sequence>
<reference evidence="6" key="2">
    <citation type="submission" date="2007-04" db="EMBL/GenBank/DDBJ databases">
        <title>Draft genome sequence of Bacteroides ovatus (ATCC 8483).</title>
        <authorList>
            <person name="Sudarsanam P."/>
            <person name="Ley R."/>
            <person name="Guruge J."/>
            <person name="Turnbaugh P.J."/>
            <person name="Mahowald M."/>
            <person name="Liep D."/>
            <person name="Gordon J."/>
        </authorList>
    </citation>
    <scope>NUCLEOTIDE SEQUENCE [LARGE SCALE GENOMIC DNA]</scope>
    <source>
        <strain evidence="6">ATCC 8483 / DSM 1896 / JCM 5824 / BCRC 10623 / CCUG 4943 / NCTC 11153</strain>
    </source>
</reference>
<gene>
    <name evidence="5" type="ORF">BACOVA_03542</name>
</gene>
<dbReference type="Gene3D" id="3.30.910.20">
    <property type="entry name" value="Skp domain"/>
    <property type="match status" value="1"/>
</dbReference>
<dbReference type="Proteomes" id="UP000005475">
    <property type="component" value="Unassembled WGS sequence"/>
</dbReference>
<organism evidence="5 6">
    <name type="scientific">Bacteroides ovatus (strain ATCC 8483 / DSM 1896 / JCM 5824 / BCRC 10623 / CCUG 4943 / NCTC 11153)</name>
    <dbReference type="NCBI Taxonomy" id="411476"/>
    <lineage>
        <taxon>Bacteria</taxon>
        <taxon>Pseudomonadati</taxon>
        <taxon>Bacteroidota</taxon>
        <taxon>Bacteroidia</taxon>
        <taxon>Bacteroidales</taxon>
        <taxon>Bacteroidaceae</taxon>
        <taxon>Bacteroides</taxon>
    </lineage>
</organism>
<feature type="chain" id="PRO_5043006378" evidence="4">
    <location>
        <begin position="29"/>
        <end position="179"/>
    </location>
</feature>
<proteinExistence type="inferred from homology"/>
<protein>
    <submittedName>
        <fullName evidence="5">Outer membrane protein</fullName>
    </submittedName>
</protein>
<name>A0AAN3D6W1_BACO1</name>
<evidence type="ECO:0000256" key="4">
    <source>
        <dbReference type="SAM" id="SignalP"/>
    </source>
</evidence>
<dbReference type="InterPro" id="IPR024930">
    <property type="entry name" value="Skp_dom_sf"/>
</dbReference>
<dbReference type="PANTHER" id="PTHR35089:SF1">
    <property type="entry name" value="CHAPERONE PROTEIN SKP"/>
    <property type="match status" value="1"/>
</dbReference>
<evidence type="ECO:0000313" key="5">
    <source>
        <dbReference type="EMBL" id="EDO10909.1"/>
    </source>
</evidence>
<dbReference type="GO" id="GO:0051082">
    <property type="term" value="F:unfolded protein binding"/>
    <property type="evidence" value="ECO:0007669"/>
    <property type="project" value="InterPro"/>
</dbReference>
<dbReference type="InterPro" id="IPR005632">
    <property type="entry name" value="Chaperone_Skp"/>
</dbReference>
<dbReference type="SMART" id="SM00935">
    <property type="entry name" value="OmpH"/>
    <property type="match status" value="1"/>
</dbReference>
<evidence type="ECO:0000313" key="6">
    <source>
        <dbReference type="Proteomes" id="UP000005475"/>
    </source>
</evidence>
<keyword evidence="2 4" id="KW-0732">Signal</keyword>
<dbReference type="GO" id="GO:0050821">
    <property type="term" value="P:protein stabilization"/>
    <property type="evidence" value="ECO:0007669"/>
    <property type="project" value="TreeGrafter"/>
</dbReference>
<dbReference type="EMBL" id="AAXF02000051">
    <property type="protein sequence ID" value="EDO10909.1"/>
    <property type="molecule type" value="Genomic_DNA"/>
</dbReference>
<dbReference type="AlphaFoldDB" id="A0AAN3D6W1"/>
<accession>A0AAN3D6W1</accession>
<reference evidence="5 6" key="1">
    <citation type="submission" date="2007-03" db="EMBL/GenBank/DDBJ databases">
        <authorList>
            <person name="Fulton L."/>
            <person name="Clifton S."/>
            <person name="Fulton B."/>
            <person name="Xu J."/>
            <person name="Minx P."/>
            <person name="Pepin K.H."/>
            <person name="Johnson M."/>
            <person name="Thiruvilangam P."/>
            <person name="Bhonagiri V."/>
            <person name="Nash W.E."/>
            <person name="Mardis E.R."/>
            <person name="Wilson R.K."/>
        </authorList>
    </citation>
    <scope>NUCLEOTIDE SEQUENCE [LARGE SCALE GENOMIC DNA]</scope>
    <source>
        <strain evidence="6">ATCC 8483 / DSM 1896 / JCM 5824 / BCRC 10623 / CCUG 4943 / NCTC 11153</strain>
    </source>
</reference>
<keyword evidence="3" id="KW-0175">Coiled coil</keyword>
<evidence type="ECO:0000256" key="3">
    <source>
        <dbReference type="SAM" id="Coils"/>
    </source>
</evidence>
<dbReference type="FunFam" id="3.30.910.20:FF:000007">
    <property type="entry name" value="Cationic outer membrane protein"/>
    <property type="match status" value="1"/>
</dbReference>
<evidence type="ECO:0000256" key="2">
    <source>
        <dbReference type="ARBA" id="ARBA00022729"/>
    </source>
</evidence>
<dbReference type="Pfam" id="PF03938">
    <property type="entry name" value="OmpH"/>
    <property type="match status" value="1"/>
</dbReference>
<dbReference type="PANTHER" id="PTHR35089">
    <property type="entry name" value="CHAPERONE PROTEIN SKP"/>
    <property type="match status" value="1"/>
</dbReference>
<evidence type="ECO:0000256" key="1">
    <source>
        <dbReference type="ARBA" id="ARBA00009091"/>
    </source>
</evidence>
<comment type="similarity">
    <text evidence="1">Belongs to the Skp family.</text>
</comment>
<dbReference type="GO" id="GO:0005829">
    <property type="term" value="C:cytosol"/>
    <property type="evidence" value="ECO:0007669"/>
    <property type="project" value="TreeGrafter"/>
</dbReference>
<comment type="caution">
    <text evidence="5">The sequence shown here is derived from an EMBL/GenBank/DDBJ whole genome shotgun (WGS) entry which is preliminary data.</text>
</comment>
<feature type="coiled-coil region" evidence="3">
    <location>
        <begin position="46"/>
        <end position="110"/>
    </location>
</feature>
<feature type="signal peptide" evidence="4">
    <location>
        <begin position="1"/>
        <end position="28"/>
    </location>
</feature>